<dbReference type="InterPro" id="IPR000276">
    <property type="entry name" value="GPCR_Rhodpsn"/>
</dbReference>
<evidence type="ECO:0000256" key="7">
    <source>
        <dbReference type="ARBA" id="ARBA00023157"/>
    </source>
</evidence>
<keyword evidence="6 12" id="KW-0472">Membrane</keyword>
<organism evidence="14">
    <name type="scientific">Callorhinchus milii</name>
    <name type="common">Ghost shark</name>
    <dbReference type="NCBI Taxonomy" id="7868"/>
    <lineage>
        <taxon>Eukaryota</taxon>
        <taxon>Metazoa</taxon>
        <taxon>Chordata</taxon>
        <taxon>Craniata</taxon>
        <taxon>Vertebrata</taxon>
        <taxon>Chondrichthyes</taxon>
        <taxon>Holocephali</taxon>
        <taxon>Chimaeriformes</taxon>
        <taxon>Callorhinchidae</taxon>
        <taxon>Callorhinchus</taxon>
    </lineage>
</organism>
<dbReference type="PRINTS" id="PR00856">
    <property type="entry name" value="PRSTNOIDIPR"/>
</dbReference>
<dbReference type="EMBL" id="JW865915">
    <property type="protein sequence ID" value="AFO98432.1"/>
    <property type="molecule type" value="mRNA"/>
</dbReference>
<keyword evidence="5 11" id="KW-0297">G-protein coupled receptor</keyword>
<keyword evidence="2" id="KW-1003">Cell membrane</keyword>
<keyword evidence="8 11" id="KW-0675">Receptor</keyword>
<dbReference type="Pfam" id="PF00001">
    <property type="entry name" value="7tm_1"/>
    <property type="match status" value="1"/>
</dbReference>
<evidence type="ECO:0000256" key="12">
    <source>
        <dbReference type="SAM" id="Phobius"/>
    </source>
</evidence>
<dbReference type="GO" id="GO:0004957">
    <property type="term" value="F:prostaglandin E receptor activity"/>
    <property type="evidence" value="ECO:0007669"/>
    <property type="project" value="TreeGrafter"/>
</dbReference>
<evidence type="ECO:0000256" key="8">
    <source>
        <dbReference type="ARBA" id="ARBA00023170"/>
    </source>
</evidence>
<evidence type="ECO:0000256" key="2">
    <source>
        <dbReference type="ARBA" id="ARBA00022475"/>
    </source>
</evidence>
<dbReference type="OrthoDB" id="5959154at2759"/>
<evidence type="ECO:0000256" key="3">
    <source>
        <dbReference type="ARBA" id="ARBA00022692"/>
    </source>
</evidence>
<proteinExistence type="evidence at transcript level"/>
<dbReference type="InterPro" id="IPR000370">
    <property type="entry name" value="Prostglndn_IP_rcpt"/>
</dbReference>
<dbReference type="SUPFAM" id="SSF81321">
    <property type="entry name" value="Family A G protein-coupled receptor-like"/>
    <property type="match status" value="1"/>
</dbReference>
<feature type="transmembrane region" description="Helical" evidence="12">
    <location>
        <begin position="54"/>
        <end position="76"/>
    </location>
</feature>
<evidence type="ECO:0000256" key="10">
    <source>
        <dbReference type="ARBA" id="ARBA00023224"/>
    </source>
</evidence>
<comment type="similarity">
    <text evidence="11">Belongs to the G-protein coupled receptor 1 family.</text>
</comment>
<dbReference type="PANTHER" id="PTHR11866">
    <property type="entry name" value="G-PROTEIN COUPLED RECEPTOR FAMILY 1 MEMBER"/>
    <property type="match status" value="1"/>
</dbReference>
<dbReference type="AlphaFoldDB" id="V9KJ21"/>
<dbReference type="GO" id="GO:0007204">
    <property type="term" value="P:positive regulation of cytosolic calcium ion concentration"/>
    <property type="evidence" value="ECO:0007669"/>
    <property type="project" value="TreeGrafter"/>
</dbReference>
<evidence type="ECO:0000256" key="9">
    <source>
        <dbReference type="ARBA" id="ARBA00023180"/>
    </source>
</evidence>
<dbReference type="InterPro" id="IPR008365">
    <property type="entry name" value="Prostanoid_rcpt"/>
</dbReference>
<accession>V9KJ21</accession>
<dbReference type="PROSITE" id="PS00237">
    <property type="entry name" value="G_PROTEIN_RECEP_F1_1"/>
    <property type="match status" value="1"/>
</dbReference>
<name>V9KJ21_CALMI</name>
<evidence type="ECO:0000256" key="11">
    <source>
        <dbReference type="RuleBase" id="RU000688"/>
    </source>
</evidence>
<keyword evidence="7" id="KW-1015">Disulfide bond</keyword>
<dbReference type="GO" id="GO:0005886">
    <property type="term" value="C:plasma membrane"/>
    <property type="evidence" value="ECO:0007669"/>
    <property type="project" value="UniProtKB-SubCell"/>
</dbReference>
<feature type="transmembrane region" description="Helical" evidence="12">
    <location>
        <begin position="243"/>
        <end position="270"/>
    </location>
</feature>
<evidence type="ECO:0000313" key="14">
    <source>
        <dbReference type="EMBL" id="AFO98432.1"/>
    </source>
</evidence>
<sequence length="345" mass="38221">MLSNETCENTSSVSAAESPLTSALMFTAGVTGNLVALVILGLHKKDNRSHVSLFHILVTGLLVTDLAGTLLISPVVLTAYARGRSLKALDLCQYCAFAMAFFGLASMLILFAMAVERCLSLSHPYFYQRHTSKRCGIVAVSAAYAFCVLFCLLPQWGFGENTQYCPGTWCFIRLSSPARAHLAYSVLYAALMLVLIVSILICNLSVFVNLCLMCRRQSARRGSTLPGTRRRDRFPHSEEANHLVLLVIMTVIFVVCSVPLTVRAFIGAIVPDNEHMRDLTALRCLSFNSIIDPWIFIILNTSVVKKGLARILCCKISSRKQEMQIATSNIRTETIKQDVIWDRQS</sequence>
<evidence type="ECO:0000256" key="4">
    <source>
        <dbReference type="ARBA" id="ARBA00022989"/>
    </source>
</evidence>
<dbReference type="PROSITE" id="PS50262">
    <property type="entry name" value="G_PROTEIN_RECEP_F1_2"/>
    <property type="match status" value="1"/>
</dbReference>
<keyword evidence="10 11" id="KW-0807">Transducer</keyword>
<evidence type="ECO:0000256" key="1">
    <source>
        <dbReference type="ARBA" id="ARBA00004651"/>
    </source>
</evidence>
<evidence type="ECO:0000256" key="5">
    <source>
        <dbReference type="ARBA" id="ARBA00023040"/>
    </source>
</evidence>
<reference evidence="14" key="1">
    <citation type="journal article" date="2014" name="Nature">
        <title>Elephant shark genome provides unique insights into gnathostome evolution.</title>
        <authorList>
            <consortium name="International Elephant Shark Genome Sequencing Consortium"/>
            <person name="Venkatesh B."/>
            <person name="Lee A.P."/>
            <person name="Ravi V."/>
            <person name="Maurya A.K."/>
            <person name="Lian M.M."/>
            <person name="Swann J.B."/>
            <person name="Ohta Y."/>
            <person name="Flajnik M.F."/>
            <person name="Sutoh Y."/>
            <person name="Kasahara M."/>
            <person name="Hoon S."/>
            <person name="Gangu V."/>
            <person name="Roy S.W."/>
            <person name="Irimia M."/>
            <person name="Korzh V."/>
            <person name="Kondrychyn I."/>
            <person name="Lim Z.W."/>
            <person name="Tay B.H."/>
            <person name="Tohari S."/>
            <person name="Kong K.W."/>
            <person name="Ho S."/>
            <person name="Lorente-Galdos B."/>
            <person name="Quilez J."/>
            <person name="Marques-Bonet T."/>
            <person name="Raney B.J."/>
            <person name="Ingham P.W."/>
            <person name="Tay A."/>
            <person name="Hillier L.W."/>
            <person name="Minx P."/>
            <person name="Boehm T."/>
            <person name="Wilson R.K."/>
            <person name="Brenner S."/>
            <person name="Warren W.C."/>
        </authorList>
    </citation>
    <scope>NUCLEOTIDE SEQUENCE</scope>
    <source>
        <tissue evidence="14">Heart</tissue>
    </source>
</reference>
<dbReference type="RefSeq" id="XP_042194213.1">
    <property type="nucleotide sequence ID" value="XM_042338279.1"/>
</dbReference>
<evidence type="ECO:0000259" key="13">
    <source>
        <dbReference type="PROSITE" id="PS50262"/>
    </source>
</evidence>
<feature type="domain" description="G-protein coupled receptors family 1 profile" evidence="13">
    <location>
        <begin position="32"/>
        <end position="296"/>
    </location>
</feature>
<keyword evidence="3 11" id="KW-0812">Transmembrane</keyword>
<feature type="transmembrane region" description="Helical" evidence="12">
    <location>
        <begin position="96"/>
        <end position="115"/>
    </location>
</feature>
<dbReference type="KEGG" id="cmk:103175255"/>
<comment type="subcellular location">
    <subcellularLocation>
        <location evidence="1">Cell membrane</location>
        <topology evidence="1">Multi-pass membrane protein</topology>
    </subcellularLocation>
</comment>
<dbReference type="GO" id="GO:0007189">
    <property type="term" value="P:adenylate cyclase-activating G protein-coupled receptor signaling pathway"/>
    <property type="evidence" value="ECO:0007669"/>
    <property type="project" value="TreeGrafter"/>
</dbReference>
<protein>
    <submittedName>
        <fullName evidence="14">Prostaglandin E2 receptor EP2 subtype-like protein</fullName>
    </submittedName>
</protein>
<feature type="transmembrane region" description="Helical" evidence="12">
    <location>
        <begin position="20"/>
        <end position="42"/>
    </location>
</feature>
<dbReference type="RefSeq" id="XP_042194214.1">
    <property type="nucleotide sequence ID" value="XM_042338280.1"/>
</dbReference>
<dbReference type="InterPro" id="IPR017452">
    <property type="entry name" value="GPCR_Rhodpsn_7TM"/>
</dbReference>
<dbReference type="FunFam" id="1.20.1070.10:FF:000175">
    <property type="entry name" value="Prostaglandin D2 receptor"/>
    <property type="match status" value="1"/>
</dbReference>
<dbReference type="RefSeq" id="XP_042194215.1">
    <property type="nucleotide sequence ID" value="XM_042338281.1"/>
</dbReference>
<evidence type="ECO:0000256" key="6">
    <source>
        <dbReference type="ARBA" id="ARBA00023136"/>
    </source>
</evidence>
<feature type="transmembrane region" description="Helical" evidence="12">
    <location>
        <begin position="136"/>
        <end position="156"/>
    </location>
</feature>
<feature type="transmembrane region" description="Helical" evidence="12">
    <location>
        <begin position="186"/>
        <end position="212"/>
    </location>
</feature>
<dbReference type="PANTHER" id="PTHR11866:SF8">
    <property type="entry name" value="PROSTAGLANDIN E2 RECEPTOR EP2 SUBTYPE"/>
    <property type="match status" value="1"/>
</dbReference>
<keyword evidence="9" id="KW-0325">Glycoprotein</keyword>
<dbReference type="GO" id="GO:0071380">
    <property type="term" value="P:cellular response to prostaglandin E stimulus"/>
    <property type="evidence" value="ECO:0007669"/>
    <property type="project" value="TreeGrafter"/>
</dbReference>
<dbReference type="Gene3D" id="1.20.1070.10">
    <property type="entry name" value="Rhodopsin 7-helix transmembrane proteins"/>
    <property type="match status" value="1"/>
</dbReference>
<dbReference type="GeneID" id="103175255"/>
<dbReference type="PRINTS" id="PR01788">
    <property type="entry name" value="PROSTANOIDR"/>
</dbReference>
<dbReference type="PRINTS" id="PR00237">
    <property type="entry name" value="GPCRRHODOPSN"/>
</dbReference>
<keyword evidence="4 12" id="KW-1133">Transmembrane helix</keyword>
<dbReference type="GO" id="GO:0006954">
    <property type="term" value="P:inflammatory response"/>
    <property type="evidence" value="ECO:0007669"/>
    <property type="project" value="TreeGrafter"/>
</dbReference>